<proteinExistence type="predicted"/>
<dbReference type="AlphaFoldDB" id="A0AAQ4EWY6"/>
<organism evidence="2 3">
    <name type="scientific">Amblyomma americanum</name>
    <name type="common">Lone star tick</name>
    <dbReference type="NCBI Taxonomy" id="6943"/>
    <lineage>
        <taxon>Eukaryota</taxon>
        <taxon>Metazoa</taxon>
        <taxon>Ecdysozoa</taxon>
        <taxon>Arthropoda</taxon>
        <taxon>Chelicerata</taxon>
        <taxon>Arachnida</taxon>
        <taxon>Acari</taxon>
        <taxon>Parasitiformes</taxon>
        <taxon>Ixodida</taxon>
        <taxon>Ixodoidea</taxon>
        <taxon>Ixodidae</taxon>
        <taxon>Amblyomminae</taxon>
        <taxon>Amblyomma</taxon>
    </lineage>
</organism>
<comment type="caution">
    <text evidence="2">The sequence shown here is derived from an EMBL/GenBank/DDBJ whole genome shotgun (WGS) entry which is preliminary data.</text>
</comment>
<feature type="non-terminal residue" evidence="2">
    <location>
        <position position="1"/>
    </location>
</feature>
<accession>A0AAQ4EWY6</accession>
<name>A0AAQ4EWY6_AMBAM</name>
<reference evidence="2 3" key="1">
    <citation type="journal article" date="2023" name="Arcadia Sci">
        <title>De novo assembly of a long-read Amblyomma americanum tick genome.</title>
        <authorList>
            <person name="Chou S."/>
            <person name="Poskanzer K.E."/>
            <person name="Rollins M."/>
            <person name="Thuy-Boun P.S."/>
        </authorList>
    </citation>
    <scope>NUCLEOTIDE SEQUENCE [LARGE SCALE GENOMIC DNA]</scope>
    <source>
        <strain evidence="2">F_SG_1</strain>
        <tissue evidence="2">Salivary glands</tissue>
    </source>
</reference>
<feature type="region of interest" description="Disordered" evidence="1">
    <location>
        <begin position="1"/>
        <end position="23"/>
    </location>
</feature>
<evidence type="ECO:0000313" key="2">
    <source>
        <dbReference type="EMBL" id="KAK8779250.1"/>
    </source>
</evidence>
<sequence length="57" mass="6618">EVSVATLTRGYSDGTRGHRNRDRAGREIKGRRMLRFFYPLRQIRCCAMCCGPRLLES</sequence>
<dbReference type="Proteomes" id="UP001321473">
    <property type="component" value="Unassembled WGS sequence"/>
</dbReference>
<evidence type="ECO:0000313" key="3">
    <source>
        <dbReference type="Proteomes" id="UP001321473"/>
    </source>
</evidence>
<gene>
    <name evidence="2" type="ORF">V5799_019409</name>
</gene>
<evidence type="ECO:0000256" key="1">
    <source>
        <dbReference type="SAM" id="MobiDB-lite"/>
    </source>
</evidence>
<protein>
    <submittedName>
        <fullName evidence="2">Uncharacterized protein</fullName>
    </submittedName>
</protein>
<dbReference type="EMBL" id="JARKHS020009992">
    <property type="protein sequence ID" value="KAK8779250.1"/>
    <property type="molecule type" value="Genomic_DNA"/>
</dbReference>
<keyword evidence="3" id="KW-1185">Reference proteome</keyword>